<keyword evidence="3" id="KW-1185">Reference proteome</keyword>
<dbReference type="EMBL" id="FRCR01000003">
    <property type="protein sequence ID" value="SHM29960.1"/>
    <property type="molecule type" value="Genomic_DNA"/>
</dbReference>
<accession>A0A1M7HNG0</accession>
<dbReference type="Gene3D" id="3.10.20.440">
    <property type="entry name" value="2Fe-2S iron-sulphur cluster binding domain, sarcosine oxidase, alpha subunit, N-terminal domain"/>
    <property type="match status" value="1"/>
</dbReference>
<evidence type="ECO:0000313" key="3">
    <source>
        <dbReference type="Proteomes" id="UP000184375"/>
    </source>
</evidence>
<dbReference type="AlphaFoldDB" id="A0A1M7HNG0"/>
<dbReference type="InterPro" id="IPR042204">
    <property type="entry name" value="2Fe-2S-bd_N"/>
</dbReference>
<protein>
    <submittedName>
        <fullName evidence="2">2Fe-2S iron-sulfur cluster binding domain-containing protein</fullName>
    </submittedName>
</protein>
<dbReference type="SUPFAM" id="SSF54292">
    <property type="entry name" value="2Fe-2S ferredoxin-like"/>
    <property type="match status" value="1"/>
</dbReference>
<evidence type="ECO:0000256" key="1">
    <source>
        <dbReference type="ARBA" id="ARBA00023002"/>
    </source>
</evidence>
<dbReference type="RefSeq" id="WP_073254766.1">
    <property type="nucleotide sequence ID" value="NZ_FRCR01000003.1"/>
</dbReference>
<name>A0A1M7HNG0_9FIRM</name>
<dbReference type="InterPro" id="IPR036010">
    <property type="entry name" value="2Fe-2S_ferredoxin-like_sf"/>
</dbReference>
<dbReference type="GO" id="GO:0051537">
    <property type="term" value="F:2 iron, 2 sulfur cluster binding"/>
    <property type="evidence" value="ECO:0007669"/>
    <property type="project" value="InterPro"/>
</dbReference>
<dbReference type="Pfam" id="PF13510">
    <property type="entry name" value="Fer2_4"/>
    <property type="match status" value="1"/>
</dbReference>
<dbReference type="GO" id="GO:0016491">
    <property type="term" value="F:oxidoreductase activity"/>
    <property type="evidence" value="ECO:0007669"/>
    <property type="project" value="UniProtKB-KW"/>
</dbReference>
<gene>
    <name evidence="2" type="ORF">SAMN05660826_00721</name>
</gene>
<dbReference type="Proteomes" id="UP000184375">
    <property type="component" value="Unassembled WGS sequence"/>
</dbReference>
<keyword evidence="1" id="KW-0560">Oxidoreductase</keyword>
<organism evidence="2 3">
    <name type="scientific">Caldanaerovirga acetigignens</name>
    <dbReference type="NCBI Taxonomy" id="447595"/>
    <lineage>
        <taxon>Bacteria</taxon>
        <taxon>Bacillati</taxon>
        <taxon>Bacillota</taxon>
        <taxon>Clostridia</taxon>
        <taxon>Thermosediminibacterales</taxon>
        <taxon>Thermosediminibacteraceae</taxon>
        <taxon>Caldanaerovirga</taxon>
    </lineage>
</organism>
<dbReference type="OrthoDB" id="573392at2"/>
<sequence length="101" mass="11362">MRIEEHPILTFKRGREVEFTFNGKKMKGFEGEPIAAALHANGVRVLSYSKKLKRPRGFYCAIGNCSSCLMTVNGEPNVRVCTEKLREGMVIETQEGRGELN</sequence>
<proteinExistence type="predicted"/>
<dbReference type="STRING" id="447595.SAMN05660826_00721"/>
<dbReference type="PROSITE" id="PS00197">
    <property type="entry name" value="2FE2S_FER_1"/>
    <property type="match status" value="1"/>
</dbReference>
<evidence type="ECO:0000313" key="2">
    <source>
        <dbReference type="EMBL" id="SHM29960.1"/>
    </source>
</evidence>
<dbReference type="InterPro" id="IPR006058">
    <property type="entry name" value="2Fe2S_fd_BS"/>
</dbReference>
<reference evidence="3" key="1">
    <citation type="submission" date="2016-11" db="EMBL/GenBank/DDBJ databases">
        <authorList>
            <person name="Varghese N."/>
            <person name="Submissions S."/>
        </authorList>
    </citation>
    <scope>NUCLEOTIDE SEQUENCE [LARGE SCALE GENOMIC DNA]</scope>
    <source>
        <strain evidence="3">DSM 18802</strain>
    </source>
</reference>